<organism evidence="2 3">
    <name type="scientific">Phytohabitans rumicis</name>
    <dbReference type="NCBI Taxonomy" id="1076125"/>
    <lineage>
        <taxon>Bacteria</taxon>
        <taxon>Bacillati</taxon>
        <taxon>Actinomycetota</taxon>
        <taxon>Actinomycetes</taxon>
        <taxon>Micromonosporales</taxon>
        <taxon>Micromonosporaceae</taxon>
    </lineage>
</organism>
<evidence type="ECO:0000256" key="1">
    <source>
        <dbReference type="SAM" id="MobiDB-lite"/>
    </source>
</evidence>
<feature type="compositionally biased region" description="Polar residues" evidence="1">
    <location>
        <begin position="97"/>
        <end position="110"/>
    </location>
</feature>
<proteinExistence type="predicted"/>
<evidence type="ECO:0000313" key="2">
    <source>
        <dbReference type="EMBL" id="GFJ87604.1"/>
    </source>
</evidence>
<dbReference type="EMBL" id="BLPG01000001">
    <property type="protein sequence ID" value="GFJ87604.1"/>
    <property type="molecule type" value="Genomic_DNA"/>
</dbReference>
<dbReference type="AlphaFoldDB" id="A0A6V8KUU0"/>
<name>A0A6V8KUU0_9ACTN</name>
<protein>
    <submittedName>
        <fullName evidence="2">Uncharacterized protein</fullName>
    </submittedName>
</protein>
<reference evidence="2 3" key="2">
    <citation type="submission" date="2020-03" db="EMBL/GenBank/DDBJ databases">
        <authorList>
            <person name="Ichikawa N."/>
            <person name="Kimura A."/>
            <person name="Kitahashi Y."/>
            <person name="Uohara A."/>
        </authorList>
    </citation>
    <scope>NUCLEOTIDE SEQUENCE [LARGE SCALE GENOMIC DNA]</scope>
    <source>
        <strain evidence="2 3">NBRC 108638</strain>
    </source>
</reference>
<sequence length="167" mass="16731">MDASDQRSTDHADLFTVFCVHVGSTNTGNTVAGSASMPASGTNVNWPADTSAATVAVRGSTGGAATPPSGTLPAADRAAGDCPGWAPRESHIDGVGPSNTTAPEPSTADTTPVPASVRSDTPDSSVVNATRANAVFLAAFADRITNRCVNASTSARTRKSTPGSTSR</sequence>
<feature type="region of interest" description="Disordered" evidence="1">
    <location>
        <begin position="60"/>
        <end position="124"/>
    </location>
</feature>
<comment type="caution">
    <text evidence="2">The sequence shown here is derived from an EMBL/GenBank/DDBJ whole genome shotgun (WGS) entry which is preliminary data.</text>
</comment>
<evidence type="ECO:0000313" key="3">
    <source>
        <dbReference type="Proteomes" id="UP000482960"/>
    </source>
</evidence>
<accession>A0A6V8KUU0</accession>
<gene>
    <name evidence="2" type="ORF">Prum_012460</name>
</gene>
<reference evidence="2 3" key="1">
    <citation type="submission" date="2020-03" db="EMBL/GenBank/DDBJ databases">
        <title>Whole genome shotgun sequence of Phytohabitans rumicis NBRC 108638.</title>
        <authorList>
            <person name="Komaki H."/>
            <person name="Tamura T."/>
        </authorList>
    </citation>
    <scope>NUCLEOTIDE SEQUENCE [LARGE SCALE GENOMIC DNA]</scope>
    <source>
        <strain evidence="2 3">NBRC 108638</strain>
    </source>
</reference>
<dbReference type="Proteomes" id="UP000482960">
    <property type="component" value="Unassembled WGS sequence"/>
</dbReference>
<keyword evidence="3" id="KW-1185">Reference proteome</keyword>